<evidence type="ECO:0000313" key="1">
    <source>
        <dbReference type="EMBL" id="XAG22096.1"/>
    </source>
</evidence>
<dbReference type="AlphaFoldDB" id="A0AAU6SQ22"/>
<reference evidence="1" key="1">
    <citation type="submission" date="2022-03" db="EMBL/GenBank/DDBJ databases">
        <title>Sea Food Isolates.</title>
        <authorList>
            <person name="Li c."/>
        </authorList>
    </citation>
    <scope>NUCLEOTIDE SEQUENCE</scope>
    <source>
        <strain evidence="1">19PA01SH03</strain>
    </source>
</reference>
<name>A0AAU6SQ22_UNCXX</name>
<protein>
    <submittedName>
        <fullName evidence="1">Uncharacterized protein</fullName>
    </submittedName>
</protein>
<gene>
    <name evidence="1" type="ORF">MRN70_04620</name>
</gene>
<organism evidence="1">
    <name type="scientific">bacterium 19PA01SH03</name>
    <dbReference type="NCBI Taxonomy" id="2920705"/>
    <lineage>
        <taxon>Bacteria</taxon>
    </lineage>
</organism>
<dbReference type="EMBL" id="CP095338">
    <property type="protein sequence ID" value="XAG22096.1"/>
    <property type="molecule type" value="Genomic_DNA"/>
</dbReference>
<accession>A0AAU6SQ22</accession>
<proteinExistence type="predicted"/>
<sequence>MSIYIEKRPYTSFISVRKLDSFQISAILFLIAHSTSGRAKYIYLDKLHFLFDLLICDQDLSRLPKFTIPPWNIDRELKNKLIILVKNEIVCQSYEKNKVRYSLTDKGLNKVYELKRIEELSLLNSKAEALAGTTTKTFEKSKVIFNV</sequence>